<feature type="region of interest" description="Disordered" evidence="1">
    <location>
        <begin position="119"/>
        <end position="144"/>
    </location>
</feature>
<dbReference type="InterPro" id="IPR036875">
    <property type="entry name" value="Znf_CCHC_sf"/>
</dbReference>
<dbReference type="EMBL" id="JBDFQZ010000012">
    <property type="protein sequence ID" value="KAK9671550.1"/>
    <property type="molecule type" value="Genomic_DNA"/>
</dbReference>
<feature type="compositionally biased region" description="Basic residues" evidence="1">
    <location>
        <begin position="78"/>
        <end position="87"/>
    </location>
</feature>
<protein>
    <recommendedName>
        <fullName evidence="2">Retrovirus-related Pol polyprotein from transposon TNT 1-94-like beta-barrel domain-containing protein</fullName>
    </recommendedName>
</protein>
<evidence type="ECO:0000256" key="1">
    <source>
        <dbReference type="SAM" id="MobiDB-lite"/>
    </source>
</evidence>
<keyword evidence="4" id="KW-1185">Reference proteome</keyword>
<dbReference type="Proteomes" id="UP001443914">
    <property type="component" value="Unassembled WGS sequence"/>
</dbReference>
<dbReference type="InterPro" id="IPR054722">
    <property type="entry name" value="PolX-like_BBD"/>
</dbReference>
<evidence type="ECO:0000313" key="4">
    <source>
        <dbReference type="Proteomes" id="UP001443914"/>
    </source>
</evidence>
<dbReference type="AlphaFoldDB" id="A0AAW1H6I3"/>
<feature type="region of interest" description="Disordered" evidence="1">
    <location>
        <begin position="57"/>
        <end position="99"/>
    </location>
</feature>
<reference evidence="3" key="1">
    <citation type="submission" date="2024-03" db="EMBL/GenBank/DDBJ databases">
        <title>WGS assembly of Saponaria officinalis var. Norfolk2.</title>
        <authorList>
            <person name="Jenkins J."/>
            <person name="Shu S."/>
            <person name="Grimwood J."/>
            <person name="Barry K."/>
            <person name="Goodstein D."/>
            <person name="Schmutz J."/>
            <person name="Leebens-Mack J."/>
            <person name="Osbourn A."/>
        </authorList>
    </citation>
    <scope>NUCLEOTIDE SEQUENCE [LARGE SCALE GENOMIC DNA]</scope>
    <source>
        <strain evidence="3">JIC</strain>
    </source>
</reference>
<evidence type="ECO:0000313" key="3">
    <source>
        <dbReference type="EMBL" id="KAK9671550.1"/>
    </source>
</evidence>
<organism evidence="3 4">
    <name type="scientific">Saponaria officinalis</name>
    <name type="common">Common soapwort</name>
    <name type="synonym">Lychnis saponaria</name>
    <dbReference type="NCBI Taxonomy" id="3572"/>
    <lineage>
        <taxon>Eukaryota</taxon>
        <taxon>Viridiplantae</taxon>
        <taxon>Streptophyta</taxon>
        <taxon>Embryophyta</taxon>
        <taxon>Tracheophyta</taxon>
        <taxon>Spermatophyta</taxon>
        <taxon>Magnoliopsida</taxon>
        <taxon>eudicotyledons</taxon>
        <taxon>Gunneridae</taxon>
        <taxon>Pentapetalae</taxon>
        <taxon>Caryophyllales</taxon>
        <taxon>Caryophyllaceae</taxon>
        <taxon>Caryophylleae</taxon>
        <taxon>Saponaria</taxon>
    </lineage>
</organism>
<dbReference type="PANTHER" id="PTHR47592:SF29">
    <property type="entry name" value="ZINC FINGER, CCHC-TYPE"/>
    <property type="match status" value="1"/>
</dbReference>
<comment type="caution">
    <text evidence="3">The sequence shown here is derived from an EMBL/GenBank/DDBJ whole genome shotgun (WGS) entry which is preliminary data.</text>
</comment>
<dbReference type="GO" id="GO:0003676">
    <property type="term" value="F:nucleic acid binding"/>
    <property type="evidence" value="ECO:0007669"/>
    <property type="project" value="InterPro"/>
</dbReference>
<name>A0AAW1H6I3_SAPOF</name>
<dbReference type="Pfam" id="PF22936">
    <property type="entry name" value="Pol_BBD"/>
    <property type="match status" value="1"/>
</dbReference>
<evidence type="ECO:0000259" key="2">
    <source>
        <dbReference type="Pfam" id="PF22936"/>
    </source>
</evidence>
<proteinExistence type="predicted"/>
<sequence length="236" mass="26672">MEMDESISVSSIIDKLPPSWKDFKHMLKHKKEELSLVQLGGHLLIEEFLRAQEGVKGKGKETMESPSINMMDVGKSSKSAKGKKRPFHNTDNNSNKKPKGACWICGKTGHFKNDYRMKKTNKGTKRNPIGQGSKDQGPPTHQGHIFDNGINRIVNYIPLISEAFYVQDDDVAWWVDSGATWNACKDRRWFKTYEPVDDGSILYMGNESTTPILGRGVVVLEFSKCGTFVGYKQVWN</sequence>
<feature type="domain" description="Retrovirus-related Pol polyprotein from transposon TNT 1-94-like beta-barrel" evidence="2">
    <location>
        <begin position="173"/>
        <end position="224"/>
    </location>
</feature>
<accession>A0AAW1H6I3</accession>
<dbReference type="SUPFAM" id="SSF57756">
    <property type="entry name" value="Retrovirus zinc finger-like domains"/>
    <property type="match status" value="1"/>
</dbReference>
<dbReference type="PANTHER" id="PTHR47592">
    <property type="entry name" value="PBF68 PROTEIN"/>
    <property type="match status" value="1"/>
</dbReference>
<gene>
    <name evidence="3" type="ORF">RND81_12G038300</name>
</gene>
<dbReference type="GO" id="GO:0008270">
    <property type="term" value="F:zinc ion binding"/>
    <property type="evidence" value="ECO:0007669"/>
    <property type="project" value="InterPro"/>
</dbReference>